<dbReference type="SMART" id="SM00382">
    <property type="entry name" value="AAA"/>
    <property type="match status" value="1"/>
</dbReference>
<dbReference type="InterPro" id="IPR005158">
    <property type="entry name" value="BTAD"/>
</dbReference>
<dbReference type="PANTHER" id="PTHR47691">
    <property type="entry name" value="REGULATOR-RELATED"/>
    <property type="match status" value="1"/>
</dbReference>
<dbReference type="Pfam" id="PF03704">
    <property type="entry name" value="BTAD"/>
    <property type="match status" value="1"/>
</dbReference>
<gene>
    <name evidence="5" type="ORF">ACFPC0_20500</name>
</gene>
<dbReference type="InterPro" id="IPR042197">
    <property type="entry name" value="Apaf_helical"/>
</dbReference>
<evidence type="ECO:0000256" key="2">
    <source>
        <dbReference type="SAM" id="MobiDB-lite"/>
    </source>
</evidence>
<evidence type="ECO:0000256" key="1">
    <source>
        <dbReference type="ARBA" id="ARBA00023012"/>
    </source>
</evidence>
<dbReference type="Gene3D" id="1.10.8.430">
    <property type="entry name" value="Helical domain of apoptotic protease-activating factors"/>
    <property type="match status" value="1"/>
</dbReference>
<sequence>MEELAQSLWEARMPADPANQIAVCVSKIRGRFQRTGTVGDLILTQPPGYLLSTDEAELDTQRVQALKAEADAYASAGESAEAVSCLERALAQWRGPLLAGITRQAWRAEARVWEETQVALQVKKAELQLALGQYEPVIAELSAFLPEHPFFERPRAQLMTALYRSGRQADALRLYRDTSRLLDEALAIAPGAELQRLHQEILKGALPPGPEAVRTELSAAPPPSPQPAPESAAPPSAAPAGPCLLPSDIGEFVGREREMSDLVEFLRPAGRNVPLVELVGAGGTGKTTLAIHVGHQQRVKFPDGQLYIDLRGLDRNPVRPEEALARFLREMGVPASDIPDGLDQRAEKFRALLTDKRVLIILDNASETTGIRPLLPGTDTCAVIVTSRSRVASAFSTRVVELGGLSTEQALELLHRGAGRERSAAEQDAARRLVAYCGNLPLAVGILGARLAAKPHWTMARVAARLADERRRLDELEHDNLAVRTTLELSYDGISPGAQLLLRRLSVLAVPDFADWLARHLVDLGGSAAENAENLVEELVDARLVEVRGRDVAGQLRYRLHDLVRLFGLERADGAESPSQRRTAVRRTALAALTGADAAHRAVCGGDFTAVRSGAASRARAGHSPPHEDADPLHWYEAERTTLTTLVRQAAGYGLDDIAWDLAAVCRCLFSTRGHHDEWLATHQDALAAVRAVGSGKGEAALLLGLGDLYIDKREYTRAAGLLERACATFTAAGEDYGAVLALRRAACVDRIQGRYERALERWRDCLPVLAAHGDLQARVQVLRWLGLTLLELRDLEGAESYLRQAEEAARGLLGRAAGQMRLALADLLRARHRPAEAEAEYIAGRERAQALGDVSGIGYAHFGLGVIALESGRHAEGRRLLGVCRESARSVGDPLLEALGMVGLSAALGHDGRTQEAERLLTGAAAIYHGLGTPVRYARCLYAHAELLDRRGDAGAEAAALRARAAAALAGTGSALASDALGPATGPYCPPVL</sequence>
<dbReference type="InterPro" id="IPR003593">
    <property type="entry name" value="AAA+_ATPase"/>
</dbReference>
<feature type="domain" description="AAA+ ATPase" evidence="3">
    <location>
        <begin position="272"/>
        <end position="406"/>
    </location>
</feature>
<dbReference type="PANTHER" id="PTHR47691:SF3">
    <property type="entry name" value="HTH-TYPE TRANSCRIPTIONAL REGULATOR RV0890C-RELATED"/>
    <property type="match status" value="1"/>
</dbReference>
<protein>
    <submittedName>
        <fullName evidence="5">BTAD domain-containing putative transcriptional regulator</fullName>
    </submittedName>
</protein>
<dbReference type="SUPFAM" id="SSF52540">
    <property type="entry name" value="P-loop containing nucleoside triphosphate hydrolases"/>
    <property type="match status" value="1"/>
</dbReference>
<dbReference type="Gene3D" id="3.40.50.300">
    <property type="entry name" value="P-loop containing nucleotide triphosphate hydrolases"/>
    <property type="match status" value="1"/>
</dbReference>
<dbReference type="Proteomes" id="UP001595824">
    <property type="component" value="Unassembled WGS sequence"/>
</dbReference>
<accession>A0ABV8THJ1</accession>
<dbReference type="EMBL" id="JBHSDP010000021">
    <property type="protein sequence ID" value="MFC4330120.1"/>
    <property type="molecule type" value="Genomic_DNA"/>
</dbReference>
<proteinExistence type="predicted"/>
<organism evidence="5 6">
    <name type="scientific">Streptomyces andamanensis</name>
    <dbReference type="NCBI Taxonomy" id="1565035"/>
    <lineage>
        <taxon>Bacteria</taxon>
        <taxon>Bacillati</taxon>
        <taxon>Actinomycetota</taxon>
        <taxon>Actinomycetes</taxon>
        <taxon>Kitasatosporales</taxon>
        <taxon>Streptomycetaceae</taxon>
        <taxon>Streptomyces</taxon>
    </lineage>
</organism>
<keyword evidence="1" id="KW-0902">Two-component regulatory system</keyword>
<keyword evidence="6" id="KW-1185">Reference proteome</keyword>
<dbReference type="CDD" id="cd15831">
    <property type="entry name" value="BTAD"/>
    <property type="match status" value="1"/>
</dbReference>
<feature type="compositionally biased region" description="Low complexity" evidence="2">
    <location>
        <begin position="229"/>
        <end position="241"/>
    </location>
</feature>
<dbReference type="Gene3D" id="1.25.40.10">
    <property type="entry name" value="Tetratricopeptide repeat domain"/>
    <property type="match status" value="3"/>
</dbReference>
<dbReference type="SMART" id="SM01043">
    <property type="entry name" value="BTAD"/>
    <property type="match status" value="1"/>
</dbReference>
<evidence type="ECO:0000259" key="3">
    <source>
        <dbReference type="SMART" id="SM00382"/>
    </source>
</evidence>
<dbReference type="InterPro" id="IPR002182">
    <property type="entry name" value="NB-ARC"/>
</dbReference>
<dbReference type="InterPro" id="IPR011990">
    <property type="entry name" value="TPR-like_helical_dom_sf"/>
</dbReference>
<reference evidence="6" key="1">
    <citation type="journal article" date="2019" name="Int. J. Syst. Evol. Microbiol.">
        <title>The Global Catalogue of Microorganisms (GCM) 10K type strain sequencing project: providing services to taxonomists for standard genome sequencing and annotation.</title>
        <authorList>
            <consortium name="The Broad Institute Genomics Platform"/>
            <consortium name="The Broad Institute Genome Sequencing Center for Infectious Disease"/>
            <person name="Wu L."/>
            <person name="Ma J."/>
        </authorList>
    </citation>
    <scope>NUCLEOTIDE SEQUENCE [LARGE SCALE GENOMIC DNA]</scope>
    <source>
        <strain evidence="6">PCU 347</strain>
    </source>
</reference>
<dbReference type="RefSeq" id="WP_381740901.1">
    <property type="nucleotide sequence ID" value="NZ_JBHSDP010000021.1"/>
</dbReference>
<dbReference type="Pfam" id="PF00931">
    <property type="entry name" value="NB-ARC"/>
    <property type="match status" value="1"/>
</dbReference>
<evidence type="ECO:0000259" key="4">
    <source>
        <dbReference type="SMART" id="SM01043"/>
    </source>
</evidence>
<feature type="domain" description="Bacterial transcriptional activator" evidence="4">
    <location>
        <begin position="58"/>
        <end position="202"/>
    </location>
</feature>
<dbReference type="PRINTS" id="PR00364">
    <property type="entry name" value="DISEASERSIST"/>
</dbReference>
<feature type="region of interest" description="Disordered" evidence="2">
    <location>
        <begin position="205"/>
        <end position="241"/>
    </location>
</feature>
<evidence type="ECO:0000313" key="6">
    <source>
        <dbReference type="Proteomes" id="UP001595824"/>
    </source>
</evidence>
<evidence type="ECO:0000313" key="5">
    <source>
        <dbReference type="EMBL" id="MFC4330120.1"/>
    </source>
</evidence>
<dbReference type="SUPFAM" id="SSF48452">
    <property type="entry name" value="TPR-like"/>
    <property type="match status" value="3"/>
</dbReference>
<dbReference type="InterPro" id="IPR027417">
    <property type="entry name" value="P-loop_NTPase"/>
</dbReference>
<comment type="caution">
    <text evidence="5">The sequence shown here is derived from an EMBL/GenBank/DDBJ whole genome shotgun (WGS) entry which is preliminary data.</text>
</comment>
<name>A0ABV8THJ1_9ACTN</name>